<comment type="caution">
    <text evidence="1">The sequence shown here is derived from an EMBL/GenBank/DDBJ whole genome shotgun (WGS) entry which is preliminary data.</text>
</comment>
<evidence type="ECO:0000313" key="2">
    <source>
        <dbReference type="Proteomes" id="UP000887013"/>
    </source>
</evidence>
<keyword evidence="2" id="KW-1185">Reference proteome</keyword>
<name>A0A8X6NSG2_NEPPI</name>
<reference evidence="1" key="1">
    <citation type="submission" date="2020-08" db="EMBL/GenBank/DDBJ databases">
        <title>Multicomponent nature underlies the extraordinary mechanical properties of spider dragline silk.</title>
        <authorList>
            <person name="Kono N."/>
            <person name="Nakamura H."/>
            <person name="Mori M."/>
            <person name="Yoshida Y."/>
            <person name="Ohtoshi R."/>
            <person name="Malay A.D."/>
            <person name="Moran D.A.P."/>
            <person name="Tomita M."/>
            <person name="Numata K."/>
            <person name="Arakawa K."/>
        </authorList>
    </citation>
    <scope>NUCLEOTIDE SEQUENCE</scope>
</reference>
<dbReference type="OrthoDB" id="10439207at2759"/>
<evidence type="ECO:0000313" key="1">
    <source>
        <dbReference type="EMBL" id="GFT30571.1"/>
    </source>
</evidence>
<dbReference type="AlphaFoldDB" id="A0A8X6NSG2"/>
<dbReference type="EMBL" id="BMAW01012816">
    <property type="protein sequence ID" value="GFT30571.1"/>
    <property type="molecule type" value="Genomic_DNA"/>
</dbReference>
<protein>
    <submittedName>
        <fullName evidence="1">Uncharacterized protein</fullName>
    </submittedName>
</protein>
<sequence>MNESSASNILQWGCEDATDYSIEKEPQRFDFAIRSGSRASWTRRGDDSARCLGILPFLPLSLLSMEECLECMSKTIGNG</sequence>
<accession>A0A8X6NSG2</accession>
<dbReference type="Proteomes" id="UP000887013">
    <property type="component" value="Unassembled WGS sequence"/>
</dbReference>
<gene>
    <name evidence="1" type="ORF">NPIL_199711</name>
</gene>
<organism evidence="1 2">
    <name type="scientific">Nephila pilipes</name>
    <name type="common">Giant wood spider</name>
    <name type="synonym">Nephila maculata</name>
    <dbReference type="NCBI Taxonomy" id="299642"/>
    <lineage>
        <taxon>Eukaryota</taxon>
        <taxon>Metazoa</taxon>
        <taxon>Ecdysozoa</taxon>
        <taxon>Arthropoda</taxon>
        <taxon>Chelicerata</taxon>
        <taxon>Arachnida</taxon>
        <taxon>Araneae</taxon>
        <taxon>Araneomorphae</taxon>
        <taxon>Entelegynae</taxon>
        <taxon>Araneoidea</taxon>
        <taxon>Nephilidae</taxon>
        <taxon>Nephila</taxon>
    </lineage>
</organism>
<proteinExistence type="predicted"/>